<evidence type="ECO:0000256" key="1">
    <source>
        <dbReference type="SAM" id="MobiDB-lite"/>
    </source>
</evidence>
<keyword evidence="2" id="KW-0732">Signal</keyword>
<dbReference type="KEGG" id="der:6549678"/>
<dbReference type="PhylomeDB" id="B3NVH2"/>
<feature type="compositionally biased region" description="Pro residues" evidence="1">
    <location>
        <begin position="218"/>
        <end position="232"/>
    </location>
</feature>
<dbReference type="GO" id="GO:0007304">
    <property type="term" value="P:chorion-containing eggshell formation"/>
    <property type="evidence" value="ECO:0007669"/>
    <property type="project" value="EnsemblMetazoa"/>
</dbReference>
<dbReference type="AlphaFoldDB" id="B3NVH2"/>
<proteinExistence type="predicted"/>
<reference evidence="3 4" key="1">
    <citation type="journal article" date="2007" name="Nature">
        <title>Evolution of genes and genomes on the Drosophila phylogeny.</title>
        <authorList>
            <consortium name="Drosophila 12 Genomes Consortium"/>
            <person name="Clark A.G."/>
            <person name="Eisen M.B."/>
            <person name="Smith D.R."/>
            <person name="Bergman C.M."/>
            <person name="Oliver B."/>
            <person name="Markow T.A."/>
            <person name="Kaufman T.C."/>
            <person name="Kellis M."/>
            <person name="Gelbart W."/>
            <person name="Iyer V.N."/>
            <person name="Pollard D.A."/>
            <person name="Sackton T.B."/>
            <person name="Larracuente A.M."/>
            <person name="Singh N.D."/>
            <person name="Abad J.P."/>
            <person name="Abt D.N."/>
            <person name="Adryan B."/>
            <person name="Aguade M."/>
            <person name="Akashi H."/>
            <person name="Anderson W.W."/>
            <person name="Aquadro C.F."/>
            <person name="Ardell D.H."/>
            <person name="Arguello R."/>
            <person name="Artieri C.G."/>
            <person name="Barbash D.A."/>
            <person name="Barker D."/>
            <person name="Barsanti P."/>
            <person name="Batterham P."/>
            <person name="Batzoglou S."/>
            <person name="Begun D."/>
            <person name="Bhutkar A."/>
            <person name="Blanco E."/>
            <person name="Bosak S.A."/>
            <person name="Bradley R.K."/>
            <person name="Brand A.D."/>
            <person name="Brent M.R."/>
            <person name="Brooks A.N."/>
            <person name="Brown R.H."/>
            <person name="Butlin R.K."/>
            <person name="Caggese C."/>
            <person name="Calvi B.R."/>
            <person name="Bernardo de Carvalho A."/>
            <person name="Caspi A."/>
            <person name="Castrezana S."/>
            <person name="Celniker S.E."/>
            <person name="Chang J.L."/>
            <person name="Chapple C."/>
            <person name="Chatterji S."/>
            <person name="Chinwalla A."/>
            <person name="Civetta A."/>
            <person name="Clifton S.W."/>
            <person name="Comeron J.M."/>
            <person name="Costello J.C."/>
            <person name="Coyne J.A."/>
            <person name="Daub J."/>
            <person name="David R.G."/>
            <person name="Delcher A.L."/>
            <person name="Delehaunty K."/>
            <person name="Do C.B."/>
            <person name="Ebling H."/>
            <person name="Edwards K."/>
            <person name="Eickbush T."/>
            <person name="Evans J.D."/>
            <person name="Filipski A."/>
            <person name="Findeiss S."/>
            <person name="Freyhult E."/>
            <person name="Fulton L."/>
            <person name="Fulton R."/>
            <person name="Garcia A.C."/>
            <person name="Gardiner A."/>
            <person name="Garfield D.A."/>
            <person name="Garvin B.E."/>
            <person name="Gibson G."/>
            <person name="Gilbert D."/>
            <person name="Gnerre S."/>
            <person name="Godfrey J."/>
            <person name="Good R."/>
            <person name="Gotea V."/>
            <person name="Gravely B."/>
            <person name="Greenberg A.J."/>
            <person name="Griffiths-Jones S."/>
            <person name="Gross S."/>
            <person name="Guigo R."/>
            <person name="Gustafson E.A."/>
            <person name="Haerty W."/>
            <person name="Hahn M.W."/>
            <person name="Halligan D.L."/>
            <person name="Halpern A.L."/>
            <person name="Halter G.M."/>
            <person name="Han M.V."/>
            <person name="Heger A."/>
            <person name="Hillier L."/>
            <person name="Hinrichs A.S."/>
            <person name="Holmes I."/>
            <person name="Hoskins R.A."/>
            <person name="Hubisz M.J."/>
            <person name="Hultmark D."/>
            <person name="Huntley M.A."/>
            <person name="Jaffe D.B."/>
            <person name="Jagadeeshan S."/>
            <person name="Jeck W.R."/>
            <person name="Johnson J."/>
            <person name="Jones C.D."/>
            <person name="Jordan W.C."/>
            <person name="Karpen G.H."/>
            <person name="Kataoka E."/>
            <person name="Keightley P.D."/>
            <person name="Kheradpour P."/>
            <person name="Kirkness E.F."/>
            <person name="Koerich L.B."/>
            <person name="Kristiansen K."/>
            <person name="Kudrna D."/>
            <person name="Kulathinal R.J."/>
            <person name="Kumar S."/>
            <person name="Kwok R."/>
            <person name="Lander E."/>
            <person name="Langley C.H."/>
            <person name="Lapoint R."/>
            <person name="Lazzaro B.P."/>
            <person name="Lee S.J."/>
            <person name="Levesque L."/>
            <person name="Li R."/>
            <person name="Lin C.F."/>
            <person name="Lin M.F."/>
            <person name="Lindblad-Toh K."/>
            <person name="Llopart A."/>
            <person name="Long M."/>
            <person name="Low L."/>
            <person name="Lozovsky E."/>
            <person name="Lu J."/>
            <person name="Luo M."/>
            <person name="Machado C.A."/>
            <person name="Makalowski W."/>
            <person name="Marzo M."/>
            <person name="Matsuda M."/>
            <person name="Matzkin L."/>
            <person name="McAllister B."/>
            <person name="McBride C.S."/>
            <person name="McKernan B."/>
            <person name="McKernan K."/>
            <person name="Mendez-Lago M."/>
            <person name="Minx P."/>
            <person name="Mollenhauer M.U."/>
            <person name="Montooth K."/>
            <person name="Mount S.M."/>
            <person name="Mu X."/>
            <person name="Myers E."/>
            <person name="Negre B."/>
            <person name="Newfeld S."/>
            <person name="Nielsen R."/>
            <person name="Noor M.A."/>
            <person name="O'Grady P."/>
            <person name="Pachter L."/>
            <person name="Papaceit M."/>
            <person name="Parisi M.J."/>
            <person name="Parisi M."/>
            <person name="Parts L."/>
            <person name="Pedersen J.S."/>
            <person name="Pesole G."/>
            <person name="Phillippy A.M."/>
            <person name="Ponting C.P."/>
            <person name="Pop M."/>
            <person name="Porcelli D."/>
            <person name="Powell J.R."/>
            <person name="Prohaska S."/>
            <person name="Pruitt K."/>
            <person name="Puig M."/>
            <person name="Quesneville H."/>
            <person name="Ram K.R."/>
            <person name="Rand D."/>
            <person name="Rasmussen M.D."/>
            <person name="Reed L.K."/>
            <person name="Reenan R."/>
            <person name="Reily A."/>
            <person name="Remington K.A."/>
            <person name="Rieger T.T."/>
            <person name="Ritchie M.G."/>
            <person name="Robin C."/>
            <person name="Rogers Y.H."/>
            <person name="Rohde C."/>
            <person name="Rozas J."/>
            <person name="Rubenfield M.J."/>
            <person name="Ruiz A."/>
            <person name="Russo S."/>
            <person name="Salzberg S.L."/>
            <person name="Sanchez-Gracia A."/>
            <person name="Saranga D.J."/>
            <person name="Sato H."/>
            <person name="Schaeffer S.W."/>
            <person name="Schatz M.C."/>
            <person name="Schlenke T."/>
            <person name="Schwartz R."/>
            <person name="Segarra C."/>
            <person name="Singh R.S."/>
            <person name="Sirot L."/>
            <person name="Sirota M."/>
            <person name="Sisneros N.B."/>
            <person name="Smith C.D."/>
            <person name="Smith T.F."/>
            <person name="Spieth J."/>
            <person name="Stage D.E."/>
            <person name="Stark A."/>
            <person name="Stephan W."/>
            <person name="Strausberg R.L."/>
            <person name="Strempel S."/>
            <person name="Sturgill D."/>
            <person name="Sutton G."/>
            <person name="Sutton G.G."/>
            <person name="Tao W."/>
            <person name="Teichmann S."/>
            <person name="Tobari Y.N."/>
            <person name="Tomimura Y."/>
            <person name="Tsolas J.M."/>
            <person name="Valente V.L."/>
            <person name="Venter E."/>
            <person name="Venter J.C."/>
            <person name="Vicario S."/>
            <person name="Vieira F.G."/>
            <person name="Vilella A.J."/>
            <person name="Villasante A."/>
            <person name="Walenz B."/>
            <person name="Wang J."/>
            <person name="Wasserman M."/>
            <person name="Watts T."/>
            <person name="Wilson D."/>
            <person name="Wilson R.K."/>
            <person name="Wing R.A."/>
            <person name="Wolfner M.F."/>
            <person name="Wong A."/>
            <person name="Wong G.K."/>
            <person name="Wu C.I."/>
            <person name="Wu G."/>
            <person name="Yamamoto D."/>
            <person name="Yang H.P."/>
            <person name="Yang S.P."/>
            <person name="Yorke J.A."/>
            <person name="Yoshida K."/>
            <person name="Zdobnov E."/>
            <person name="Zhang P."/>
            <person name="Zhang Y."/>
            <person name="Zimin A.V."/>
            <person name="Baldwin J."/>
            <person name="Abdouelleil A."/>
            <person name="Abdulkadir J."/>
            <person name="Abebe A."/>
            <person name="Abera B."/>
            <person name="Abreu J."/>
            <person name="Acer S.C."/>
            <person name="Aftuck L."/>
            <person name="Alexander A."/>
            <person name="An P."/>
            <person name="Anderson E."/>
            <person name="Anderson S."/>
            <person name="Arachi H."/>
            <person name="Azer M."/>
            <person name="Bachantsang P."/>
            <person name="Barry A."/>
            <person name="Bayul T."/>
            <person name="Berlin A."/>
            <person name="Bessette D."/>
            <person name="Bloom T."/>
            <person name="Blye J."/>
            <person name="Boguslavskiy L."/>
            <person name="Bonnet C."/>
            <person name="Boukhgalter B."/>
            <person name="Bourzgui I."/>
            <person name="Brown A."/>
            <person name="Cahill P."/>
            <person name="Channer S."/>
            <person name="Cheshatsang Y."/>
            <person name="Chuda L."/>
            <person name="Citroen M."/>
            <person name="Collymore A."/>
            <person name="Cooke P."/>
            <person name="Costello M."/>
            <person name="D'Aco K."/>
            <person name="Daza R."/>
            <person name="De Haan G."/>
            <person name="DeGray S."/>
            <person name="DeMaso C."/>
            <person name="Dhargay N."/>
            <person name="Dooley K."/>
            <person name="Dooley E."/>
            <person name="Doricent M."/>
            <person name="Dorje P."/>
            <person name="Dorjee K."/>
            <person name="Dupes A."/>
            <person name="Elong R."/>
            <person name="Falk J."/>
            <person name="Farina A."/>
            <person name="Faro S."/>
            <person name="Ferguson D."/>
            <person name="Fisher S."/>
            <person name="Foley C.D."/>
            <person name="Franke A."/>
            <person name="Friedrich D."/>
            <person name="Gadbois L."/>
            <person name="Gearin G."/>
            <person name="Gearin C.R."/>
            <person name="Giannoukos G."/>
            <person name="Goode T."/>
            <person name="Graham J."/>
            <person name="Grandbois E."/>
            <person name="Grewal S."/>
            <person name="Gyaltsen K."/>
            <person name="Hafez N."/>
            <person name="Hagos B."/>
            <person name="Hall J."/>
            <person name="Henson C."/>
            <person name="Hollinger A."/>
            <person name="Honan T."/>
            <person name="Huard M.D."/>
            <person name="Hughes L."/>
            <person name="Hurhula B."/>
            <person name="Husby M.E."/>
            <person name="Kamat A."/>
            <person name="Kanga B."/>
            <person name="Kashin S."/>
            <person name="Khazanovich D."/>
            <person name="Kisner P."/>
            <person name="Lance K."/>
            <person name="Lara M."/>
            <person name="Lee W."/>
            <person name="Lennon N."/>
            <person name="Letendre F."/>
            <person name="LeVine R."/>
            <person name="Lipovsky A."/>
            <person name="Liu X."/>
            <person name="Liu J."/>
            <person name="Liu S."/>
            <person name="Lokyitsang T."/>
            <person name="Lokyitsang Y."/>
            <person name="Lubonja R."/>
            <person name="Lui A."/>
            <person name="MacDonald P."/>
            <person name="Magnisalis V."/>
            <person name="Maru K."/>
            <person name="Matthews C."/>
            <person name="McCusker W."/>
            <person name="McDonough S."/>
            <person name="Mehta T."/>
            <person name="Meldrim J."/>
            <person name="Meneus L."/>
            <person name="Mihai O."/>
            <person name="Mihalev A."/>
            <person name="Mihova T."/>
            <person name="Mittelman R."/>
            <person name="Mlenga V."/>
            <person name="Montmayeur A."/>
            <person name="Mulrain L."/>
            <person name="Navidi A."/>
            <person name="Naylor J."/>
            <person name="Negash T."/>
            <person name="Nguyen T."/>
            <person name="Nguyen N."/>
            <person name="Nicol R."/>
            <person name="Norbu C."/>
            <person name="Norbu N."/>
            <person name="Novod N."/>
            <person name="O'Neill B."/>
            <person name="Osman S."/>
            <person name="Markiewicz E."/>
            <person name="Oyono O.L."/>
            <person name="Patti C."/>
            <person name="Phunkhang P."/>
            <person name="Pierre F."/>
            <person name="Priest M."/>
            <person name="Raghuraman S."/>
            <person name="Rege F."/>
            <person name="Reyes R."/>
            <person name="Rise C."/>
            <person name="Rogov P."/>
            <person name="Ross K."/>
            <person name="Ryan E."/>
            <person name="Settipalli S."/>
            <person name="Shea T."/>
            <person name="Sherpa N."/>
            <person name="Shi L."/>
            <person name="Shih D."/>
            <person name="Sparrow T."/>
            <person name="Spaulding J."/>
            <person name="Stalker J."/>
            <person name="Stange-Thomann N."/>
            <person name="Stavropoulos S."/>
            <person name="Stone C."/>
            <person name="Strader C."/>
            <person name="Tesfaye S."/>
            <person name="Thomson T."/>
            <person name="Thoulutsang Y."/>
            <person name="Thoulutsang D."/>
            <person name="Topham K."/>
            <person name="Topping I."/>
            <person name="Tsamla T."/>
            <person name="Vassiliev H."/>
            <person name="Vo A."/>
            <person name="Wangchuk T."/>
            <person name="Wangdi T."/>
            <person name="Weiand M."/>
            <person name="Wilkinson J."/>
            <person name="Wilson A."/>
            <person name="Yadav S."/>
            <person name="Young G."/>
            <person name="Yu Q."/>
            <person name="Zembek L."/>
            <person name="Zhong D."/>
            <person name="Zimmer A."/>
            <person name="Zwirko Z."/>
            <person name="Jaffe D.B."/>
            <person name="Alvarez P."/>
            <person name="Brockman W."/>
            <person name="Butler J."/>
            <person name="Chin C."/>
            <person name="Gnerre S."/>
            <person name="Grabherr M."/>
            <person name="Kleber M."/>
            <person name="Mauceli E."/>
            <person name="MacCallum I."/>
        </authorList>
    </citation>
    <scope>NUCLEOTIDE SEQUENCE [LARGE SCALE GENOMIC DNA]</scope>
    <source>
        <strain evidence="3 4">TSC#14021-0224.01</strain>
    </source>
</reference>
<protein>
    <submittedName>
        <fullName evidence="3">Uncharacterized protein</fullName>
    </submittedName>
</protein>
<dbReference type="OMA" id="GGTNEEY"/>
<name>B3NVH2_DROER</name>
<feature type="compositionally biased region" description="Low complexity" evidence="1">
    <location>
        <begin position="190"/>
        <end position="217"/>
    </location>
</feature>
<accession>B3NVH2</accession>
<feature type="region of interest" description="Disordered" evidence="1">
    <location>
        <begin position="269"/>
        <end position="315"/>
    </location>
</feature>
<dbReference type="Proteomes" id="UP000008711">
    <property type="component" value="Unassembled WGS sequence"/>
</dbReference>
<keyword evidence="4" id="KW-1185">Reference proteome</keyword>
<sequence>MAADGSWPILLLLVSTQAIIHAANLSESTPGPEEEVNVSTTTGAPLEETTKRLDARAEPYDKGDREQYDVIDVSSVTGTAVGRPKSGQTTRIYTTGDVDESFWLKHLGDDFKHAIHLQVGGINEEYNHLINRTQNGVHEEVHHEYLPGAERPGGAVHPPSPPPVPQQSRPAYRQGFDHRAVAMKQQYLIHQQSQQAHPAQQRYNYAHQHAQHYAPQPQQQPQPQPPPQPQYPQYPQHTPHRHTNTYAKPQNYAPQDYKRPSYIINSSEDQLHAEQSNPSPIKSAGEDQPHHEEEMDSFGGQLNFKSPFNDYGSRPARDLTYLLFKRGL</sequence>
<evidence type="ECO:0000313" key="4">
    <source>
        <dbReference type="Proteomes" id="UP000008711"/>
    </source>
</evidence>
<dbReference type="HOGENOM" id="CLU_754941_0_0_1"/>
<evidence type="ECO:0000256" key="2">
    <source>
        <dbReference type="SAM" id="SignalP"/>
    </source>
</evidence>
<dbReference type="EMBL" id="CH954180">
    <property type="protein sequence ID" value="EDV46364.1"/>
    <property type="molecule type" value="Genomic_DNA"/>
</dbReference>
<feature type="signal peptide" evidence="2">
    <location>
        <begin position="1"/>
        <end position="22"/>
    </location>
</feature>
<feature type="region of interest" description="Disordered" evidence="1">
    <location>
        <begin position="147"/>
        <end position="171"/>
    </location>
</feature>
<feature type="region of interest" description="Disordered" evidence="1">
    <location>
        <begin position="190"/>
        <end position="257"/>
    </location>
</feature>
<organism evidence="3 4">
    <name type="scientific">Drosophila erecta</name>
    <name type="common">Fruit fly</name>
    <dbReference type="NCBI Taxonomy" id="7220"/>
    <lineage>
        <taxon>Eukaryota</taxon>
        <taxon>Metazoa</taxon>
        <taxon>Ecdysozoa</taxon>
        <taxon>Arthropoda</taxon>
        <taxon>Hexapoda</taxon>
        <taxon>Insecta</taxon>
        <taxon>Pterygota</taxon>
        <taxon>Neoptera</taxon>
        <taxon>Endopterygota</taxon>
        <taxon>Diptera</taxon>
        <taxon>Brachycera</taxon>
        <taxon>Muscomorpha</taxon>
        <taxon>Ephydroidea</taxon>
        <taxon>Drosophilidae</taxon>
        <taxon>Drosophila</taxon>
        <taxon>Sophophora</taxon>
    </lineage>
</organism>
<evidence type="ECO:0000313" key="3">
    <source>
        <dbReference type="EMBL" id="EDV46364.1"/>
    </source>
</evidence>
<reference evidence="3 4" key="2">
    <citation type="journal article" date="2008" name="Bioinformatics">
        <title>Assembly reconciliation.</title>
        <authorList>
            <person name="Zimin A.V."/>
            <person name="Smith D.R."/>
            <person name="Sutton G."/>
            <person name="Yorke J.A."/>
        </authorList>
    </citation>
    <scope>NUCLEOTIDE SEQUENCE [LARGE SCALE GENOMIC DNA]</scope>
    <source>
        <strain evidence="3 4">TSC#14021-0224.01</strain>
    </source>
</reference>
<dbReference type="OrthoDB" id="7981150at2759"/>
<feature type="compositionally biased region" description="Basic and acidic residues" evidence="1">
    <location>
        <begin position="284"/>
        <end position="293"/>
    </location>
</feature>
<feature type="chain" id="PRO_5002795697" evidence="2">
    <location>
        <begin position="23"/>
        <end position="328"/>
    </location>
</feature>
<gene>
    <name evidence="3" type="primary">Dere\GG18254</name>
    <name evidence="3" type="synonym">dere_GLEANR_3109</name>
    <name evidence="3" type="synonym">GG18254</name>
    <name evidence="3" type="ORF">Dere_GG18254</name>
</gene>
<dbReference type="eggNOG" id="ENOG502RIXY">
    <property type="taxonomic scope" value="Eukaryota"/>
</dbReference>
<feature type="compositionally biased region" description="Polar residues" evidence="1">
    <location>
        <begin position="269"/>
        <end position="280"/>
    </location>
</feature>